<reference evidence="3 4" key="1">
    <citation type="submission" date="2016-11" db="EMBL/GenBank/DDBJ databases">
        <authorList>
            <person name="Jaros S."/>
            <person name="Januszkiewicz K."/>
            <person name="Wedrychowicz H."/>
        </authorList>
    </citation>
    <scope>NUCLEOTIDE SEQUENCE [LARGE SCALE GENOMIC DNA]</scope>
    <source>
        <strain evidence="3 4">DSM 21425</strain>
    </source>
</reference>
<feature type="coiled-coil region" evidence="1">
    <location>
        <begin position="700"/>
        <end position="834"/>
    </location>
</feature>
<gene>
    <name evidence="3" type="ORF">SAMN04488096_101133</name>
</gene>
<evidence type="ECO:0000259" key="2">
    <source>
        <dbReference type="Pfam" id="PF13476"/>
    </source>
</evidence>
<dbReference type="AlphaFoldDB" id="A0A1M6A952"/>
<proteinExistence type="predicted"/>
<evidence type="ECO:0000313" key="4">
    <source>
        <dbReference type="Proteomes" id="UP000184225"/>
    </source>
</evidence>
<evidence type="ECO:0000256" key="1">
    <source>
        <dbReference type="SAM" id="Coils"/>
    </source>
</evidence>
<dbReference type="EMBL" id="FQYY01000001">
    <property type="protein sequence ID" value="SHI32653.1"/>
    <property type="molecule type" value="Genomic_DNA"/>
</dbReference>
<keyword evidence="3" id="KW-0269">Exonuclease</keyword>
<keyword evidence="3" id="KW-0378">Hydrolase</keyword>
<dbReference type="STRING" id="579105.SAMN04488096_101133"/>
<accession>A0A1M6A952</accession>
<feature type="domain" description="Rad50/SbcC-type AAA" evidence="2">
    <location>
        <begin position="5"/>
        <end position="260"/>
    </location>
</feature>
<dbReference type="GO" id="GO:0004527">
    <property type="term" value="F:exonuclease activity"/>
    <property type="evidence" value="ECO:0007669"/>
    <property type="project" value="UniProtKB-KW"/>
</dbReference>
<dbReference type="GO" id="GO:0006302">
    <property type="term" value="P:double-strand break repair"/>
    <property type="evidence" value="ECO:0007669"/>
    <property type="project" value="InterPro"/>
</dbReference>
<keyword evidence="4" id="KW-1185">Reference proteome</keyword>
<sequence>MKILKIAFKNINSLRGEHEIDFTKEPFLQNSLFAITGPTGSGKTTILDVISLALFNQVPRLGKLSTQEVLKKGAILTRNQKEAYAKITYQCKQGIFASTWQISTARTGNLRDYHMELVNVESGHLDLKKSDVPAKNEELIGLNYDQFIKSVVLAQGEFAKFLKVPKKERGALLEKITGTQIYRRIGQEAFLKYNQVKKDTEEKRLKIETFKEQLLAEEVYAEKKLQAKKLELEKKNLSLSIEKNNEAIKLKNNLKEQQNQVLATENKIKQVVIETEKFKEEKGAKLTQHEQIQFFSEDLNAWQNFQKEQRKNTEEITKIQQNLKDFQKKQKHLQLEFSSTFQLDISPQNASKKLYNYKEQVRKLISERSDLLSVYRTSEQHISGLLNDFQFSSKPSNTDTFQQELKEKQHDKSTVFEKLNKKFQLQEKSVAAWQEEIQQQLKLIRTAEKEEFQLLQLKKDLNKKSEELKKINNSLNGLPQQVEKIQQELKLKDAQLEAKQKTLEVEQLQKQLEDYRKDLVENEPCPLCGSTHHPFASAHPEVENHLKTKVEQLQKSIQQLQQELTREQTQWQQFQQQQEKLEKEIKPTESLLTDKEKEFKVNFAVILQQKKEQSFAEMETKLETDLEELKEAKQLEKDLAQLQELAEKSRELAQLIAKGKTKSKAIEALFKGSNFENEISTVETSWNRNEQDIYQQQKLLETTEKSLAEVNEKLAKLTKTLTTQLAEKGYQNIEQALTIRLTATEAQAWQKEREQLQQKGIELKTLLQKLNEEIELLQQKDNEISLEKLEEVLKNENELLAKNEYDLREILRLLKNQSENLKQIENLQNEIGKKLEQSEHWKILNDLIGDKTGNKFNDFAQDLTLAQLLQLANKRLVNLSDRYRIDQPTDDEDDSLVAIDEHMGGQRRSIKTLSGGETFILSLALALALSDLASRNIEINSLFIDEGFGTLDPETLDQTLDTLEVLQAESSKMIGVISHVESLKERIATQIRLTQNGQGYSSLTIV</sequence>
<dbReference type="PANTHER" id="PTHR32114:SF2">
    <property type="entry name" value="ABC TRANSPORTER ABCH.3"/>
    <property type="match status" value="1"/>
</dbReference>
<name>A0A1M6A952_9FLAO</name>
<organism evidence="3 4">
    <name type="scientific">Mesonia phycicola</name>
    <dbReference type="NCBI Taxonomy" id="579105"/>
    <lineage>
        <taxon>Bacteria</taxon>
        <taxon>Pseudomonadati</taxon>
        <taxon>Bacteroidota</taxon>
        <taxon>Flavobacteriia</taxon>
        <taxon>Flavobacteriales</taxon>
        <taxon>Flavobacteriaceae</taxon>
        <taxon>Mesonia</taxon>
    </lineage>
</organism>
<dbReference type="Pfam" id="PF13558">
    <property type="entry name" value="SbcC_Walker_B"/>
    <property type="match status" value="1"/>
</dbReference>
<dbReference type="Proteomes" id="UP000184225">
    <property type="component" value="Unassembled WGS sequence"/>
</dbReference>
<keyword evidence="3" id="KW-0540">Nuclease</keyword>
<dbReference type="Pfam" id="PF13476">
    <property type="entry name" value="AAA_23"/>
    <property type="match status" value="1"/>
</dbReference>
<dbReference type="GO" id="GO:0016887">
    <property type="term" value="F:ATP hydrolysis activity"/>
    <property type="evidence" value="ECO:0007669"/>
    <property type="project" value="InterPro"/>
</dbReference>
<evidence type="ECO:0000313" key="3">
    <source>
        <dbReference type="EMBL" id="SHI32653.1"/>
    </source>
</evidence>
<keyword evidence="1" id="KW-0175">Coiled coil</keyword>
<feature type="coiled-coil region" evidence="1">
    <location>
        <begin position="543"/>
        <end position="584"/>
    </location>
</feature>
<feature type="coiled-coil region" evidence="1">
    <location>
        <begin position="220"/>
        <end position="274"/>
    </location>
</feature>
<dbReference type="InterPro" id="IPR027417">
    <property type="entry name" value="P-loop_NTPase"/>
</dbReference>
<dbReference type="InterPro" id="IPR038729">
    <property type="entry name" value="Rad50/SbcC_AAA"/>
</dbReference>
<dbReference type="SUPFAM" id="SSF52540">
    <property type="entry name" value="P-loop containing nucleoside triphosphate hydrolases"/>
    <property type="match status" value="2"/>
</dbReference>
<dbReference type="OrthoDB" id="9795626at2"/>
<dbReference type="PANTHER" id="PTHR32114">
    <property type="entry name" value="ABC TRANSPORTER ABCH.3"/>
    <property type="match status" value="1"/>
</dbReference>
<dbReference type="Gene3D" id="3.40.50.300">
    <property type="entry name" value="P-loop containing nucleotide triphosphate hydrolases"/>
    <property type="match status" value="2"/>
</dbReference>
<dbReference type="RefSeq" id="WP_073147196.1">
    <property type="nucleotide sequence ID" value="NZ_FQYY01000001.1"/>
</dbReference>
<protein>
    <submittedName>
        <fullName evidence="3">Exonuclease SbcC</fullName>
    </submittedName>
</protein>
<feature type="coiled-coil region" evidence="1">
    <location>
        <begin position="615"/>
        <end position="655"/>
    </location>
</feature>
<feature type="coiled-coil region" evidence="1">
    <location>
        <begin position="416"/>
        <end position="518"/>
    </location>
</feature>